<accession>A0A1U9LBB9</accession>
<dbReference type="AlphaFoldDB" id="A0A1U9LBB9"/>
<dbReference type="EMBL" id="CP014687">
    <property type="protein sequence ID" value="AQT03744.1"/>
    <property type="molecule type" value="Genomic_DNA"/>
</dbReference>
<name>A0A1U9LBB9_9PROT</name>
<evidence type="ECO:0000256" key="1">
    <source>
        <dbReference type="SAM" id="MobiDB-lite"/>
    </source>
</evidence>
<organism evidence="2 3">
    <name type="scientific">Acetobacter persici</name>
    <dbReference type="NCBI Taxonomy" id="1076596"/>
    <lineage>
        <taxon>Bacteria</taxon>
        <taxon>Pseudomonadati</taxon>
        <taxon>Pseudomonadota</taxon>
        <taxon>Alphaproteobacteria</taxon>
        <taxon>Acetobacterales</taxon>
        <taxon>Acetobacteraceae</taxon>
        <taxon>Acetobacter</taxon>
    </lineage>
</organism>
<dbReference type="Proteomes" id="UP000189055">
    <property type="component" value="Chromosome"/>
</dbReference>
<feature type="region of interest" description="Disordered" evidence="1">
    <location>
        <begin position="110"/>
        <end position="136"/>
    </location>
</feature>
<dbReference type="KEGG" id="aper:A0U91_00310"/>
<sequence length="136" mass="15241">MVDARSPHPALDEHLKTMPMRLAGAWELHLRCKCGVCKSSRRESVRNLLQSRPSLERHPVDAVTEKLRCSKCSAPYLVVWLTDDQRGPDCVGVYPRPWGLAVTDRRHKAAAKGLPNGDVDVPDEYAPEYRSGLPKV</sequence>
<protein>
    <submittedName>
        <fullName evidence="2">Uncharacterized protein</fullName>
    </submittedName>
</protein>
<proteinExistence type="predicted"/>
<gene>
    <name evidence="2" type="ORF">A0U91_00310</name>
</gene>
<evidence type="ECO:0000313" key="3">
    <source>
        <dbReference type="Proteomes" id="UP000189055"/>
    </source>
</evidence>
<reference evidence="2 3" key="1">
    <citation type="submission" date="2016-03" db="EMBL/GenBank/DDBJ databases">
        <title>Acetic acid bacteria sequencing.</title>
        <authorList>
            <person name="Brandt J."/>
            <person name="Jakob F."/>
            <person name="Vogel R.F."/>
        </authorList>
    </citation>
    <scope>NUCLEOTIDE SEQUENCE [LARGE SCALE GENOMIC DNA]</scope>
    <source>
        <strain evidence="2 3">TMW2.1084</strain>
    </source>
</reference>
<evidence type="ECO:0000313" key="2">
    <source>
        <dbReference type="EMBL" id="AQT03744.1"/>
    </source>
</evidence>